<feature type="transmembrane region" description="Helical" evidence="2">
    <location>
        <begin position="180"/>
        <end position="201"/>
    </location>
</feature>
<reference evidence="3" key="1">
    <citation type="journal article" date="2022" name="Int. J. Mol. Sci.">
        <title>Draft Genome of Tanacetum Coccineum: Genomic Comparison of Closely Related Tanacetum-Family Plants.</title>
        <authorList>
            <person name="Yamashiro T."/>
            <person name="Shiraishi A."/>
            <person name="Nakayama K."/>
            <person name="Satake H."/>
        </authorList>
    </citation>
    <scope>NUCLEOTIDE SEQUENCE</scope>
</reference>
<keyword evidence="2" id="KW-1133">Transmembrane helix</keyword>
<keyword evidence="2" id="KW-0812">Transmembrane</keyword>
<feature type="compositionally biased region" description="Basic and acidic residues" evidence="1">
    <location>
        <begin position="321"/>
        <end position="331"/>
    </location>
</feature>
<feature type="transmembrane region" description="Helical" evidence="2">
    <location>
        <begin position="147"/>
        <end position="174"/>
    </location>
</feature>
<dbReference type="EMBL" id="BQNB010019321">
    <property type="protein sequence ID" value="GJT84072.1"/>
    <property type="molecule type" value="Genomic_DNA"/>
</dbReference>
<keyword evidence="2" id="KW-0472">Membrane</keyword>
<accession>A0ABQ5H9Z6</accession>
<reference evidence="3" key="2">
    <citation type="submission" date="2022-01" db="EMBL/GenBank/DDBJ databases">
        <authorList>
            <person name="Yamashiro T."/>
            <person name="Shiraishi A."/>
            <person name="Satake H."/>
            <person name="Nakayama K."/>
        </authorList>
    </citation>
    <scope>NUCLEOTIDE SEQUENCE</scope>
</reference>
<dbReference type="Proteomes" id="UP001151760">
    <property type="component" value="Unassembled WGS sequence"/>
</dbReference>
<feature type="transmembrane region" description="Helical" evidence="2">
    <location>
        <begin position="213"/>
        <end position="235"/>
    </location>
</feature>
<evidence type="ECO:0000313" key="4">
    <source>
        <dbReference type="Proteomes" id="UP001151760"/>
    </source>
</evidence>
<proteinExistence type="predicted"/>
<evidence type="ECO:0000256" key="1">
    <source>
        <dbReference type="SAM" id="MobiDB-lite"/>
    </source>
</evidence>
<protein>
    <submittedName>
        <fullName evidence="3">Uncharacterized protein</fullName>
    </submittedName>
</protein>
<feature type="region of interest" description="Disordered" evidence="1">
    <location>
        <begin position="314"/>
        <end position="337"/>
    </location>
</feature>
<feature type="transmembrane region" description="Helical" evidence="2">
    <location>
        <begin position="33"/>
        <end position="55"/>
    </location>
</feature>
<feature type="transmembrane region" description="Helical" evidence="2">
    <location>
        <begin position="62"/>
        <end position="87"/>
    </location>
</feature>
<comment type="caution">
    <text evidence="3">The sequence shown here is derived from an EMBL/GenBank/DDBJ whole genome shotgun (WGS) entry which is preliminary data.</text>
</comment>
<name>A0ABQ5H9Z6_9ASTR</name>
<gene>
    <name evidence="3" type="ORF">Tco_1058414</name>
</gene>
<organism evidence="3 4">
    <name type="scientific">Tanacetum coccineum</name>
    <dbReference type="NCBI Taxonomy" id="301880"/>
    <lineage>
        <taxon>Eukaryota</taxon>
        <taxon>Viridiplantae</taxon>
        <taxon>Streptophyta</taxon>
        <taxon>Embryophyta</taxon>
        <taxon>Tracheophyta</taxon>
        <taxon>Spermatophyta</taxon>
        <taxon>Magnoliopsida</taxon>
        <taxon>eudicotyledons</taxon>
        <taxon>Gunneridae</taxon>
        <taxon>Pentapetalae</taxon>
        <taxon>asterids</taxon>
        <taxon>campanulids</taxon>
        <taxon>Asterales</taxon>
        <taxon>Asteraceae</taxon>
        <taxon>Asteroideae</taxon>
        <taxon>Anthemideae</taxon>
        <taxon>Anthemidinae</taxon>
        <taxon>Tanacetum</taxon>
    </lineage>
</organism>
<sequence>MGWMVASWLVVEVEFLVLESLLWWSLDLGMGGMVWWFLVVFLWIVWMVGVVEWMVGGFGGSLALVVFWFLVAGMVEILVVEGAWIRLVELWRFGGGGVENGCGVLEFWFESLGLVLLLGMEVVDWMWCELYLDGAWWSDLDFLEYWWFGLSCSGAFGLEWILDLGICGMLVGVWFLEDELYGWCGVFGFVGFGVVGVDLWCGRVWMDSWSGTWIFLGLWSWSSGVLVVELVWWAVDGGVWCGAGFALVSCDGLGGYDWSDQAEEGPNFALMAYSSSSSDSEFYLPTQENFMPPTPDLSFTGLDEFVNELVVENSKAMSSEEEPKVVRKNDDAPIIEE</sequence>
<evidence type="ECO:0000256" key="2">
    <source>
        <dbReference type="SAM" id="Phobius"/>
    </source>
</evidence>
<evidence type="ECO:0000313" key="3">
    <source>
        <dbReference type="EMBL" id="GJT84072.1"/>
    </source>
</evidence>
<keyword evidence="4" id="KW-1185">Reference proteome</keyword>